<evidence type="ECO:0000313" key="2">
    <source>
        <dbReference type="Proteomes" id="UP000241346"/>
    </source>
</evidence>
<gene>
    <name evidence="1" type="ORF">C9J01_06410</name>
</gene>
<organism evidence="1 2">
    <name type="scientific">Photobacterium rosenbergii</name>
    <dbReference type="NCBI Taxonomy" id="294936"/>
    <lineage>
        <taxon>Bacteria</taxon>
        <taxon>Pseudomonadati</taxon>
        <taxon>Pseudomonadota</taxon>
        <taxon>Gammaproteobacteria</taxon>
        <taxon>Vibrionales</taxon>
        <taxon>Vibrionaceae</taxon>
        <taxon>Photobacterium</taxon>
    </lineage>
</organism>
<protein>
    <recommendedName>
        <fullName evidence="3">Porin</fullName>
    </recommendedName>
</protein>
<reference evidence="1 2" key="1">
    <citation type="submission" date="2018-03" db="EMBL/GenBank/DDBJ databases">
        <title>Whole genome sequencing of Histamine producing bacteria.</title>
        <authorList>
            <person name="Butler K."/>
        </authorList>
    </citation>
    <scope>NUCLEOTIDE SEQUENCE [LARGE SCALE GENOMIC DNA]</scope>
    <source>
        <strain evidence="1 2">DSM 19138</strain>
    </source>
</reference>
<evidence type="ECO:0008006" key="3">
    <source>
        <dbReference type="Google" id="ProtNLM"/>
    </source>
</evidence>
<evidence type="ECO:0000313" key="1">
    <source>
        <dbReference type="EMBL" id="PSW16623.1"/>
    </source>
</evidence>
<dbReference type="Proteomes" id="UP000241346">
    <property type="component" value="Unassembled WGS sequence"/>
</dbReference>
<sequence length="312" mass="36301">MLSGGAMASQPDSSSFQIDMDGDVDTIQVRSDSSPNQRRTNFFTGLVYNETVFDNAPKRSSYRLVYLDGSTRINENFRFRHVLSESWVDVKGANGYSNDGRVSFTLAPRYEQWVSPRFSWFAEPVYIRQVEAQGTATQELKLKPGVQLTYGQHFISTTADYQFKWRERYDRTENRDNDNWQAYSADVNYVYRQSRQINYGASLSYNGTTDNSDYEFRRKNYNVKPFVRFNHYYGITTELNTVIGREESGRYWNGYDYVRVNVNNNKRINNNLRVVANFQYGDNQRHSPAHAPDYSGGDKQEMQVRVGLNITI</sequence>
<accession>A0A2T3NME6</accession>
<proteinExistence type="predicted"/>
<dbReference type="AlphaFoldDB" id="A0A2T3NME6"/>
<dbReference type="EMBL" id="PYMB01000001">
    <property type="protein sequence ID" value="PSW16623.1"/>
    <property type="molecule type" value="Genomic_DNA"/>
</dbReference>
<comment type="caution">
    <text evidence="1">The sequence shown here is derived from an EMBL/GenBank/DDBJ whole genome shotgun (WGS) entry which is preliminary data.</text>
</comment>
<name>A0A2T3NME6_9GAMM</name>